<dbReference type="PIRSF" id="PIRSF000171">
    <property type="entry name" value="SDHA_APRA_LASPO"/>
    <property type="match status" value="1"/>
</dbReference>
<dbReference type="SUPFAM" id="SSF51905">
    <property type="entry name" value="FAD/NAD(P)-binding domain"/>
    <property type="match status" value="1"/>
</dbReference>
<feature type="active site" description="Proton acceptor" evidence="3">
    <location>
        <position position="283"/>
    </location>
</feature>
<keyword evidence="7" id="KW-1185">Reference proteome</keyword>
<sequence length="573" mass="62413">MLTSSTDVLVIGSGGAGCRAAIAARGEGARVMLVTKDRLEHGGVTLMAPFSCCAAFGHADRRDNSGEHFKDTVQGGAYLSNRRLVEVFAAEAPQRIRELEAYGVTFDKNGDCYEQVAIPGHSFPRGVHAGFETGRQFQKALNKEIRKMDITVREYFMVLDLLLEGDRVAGVLAWDMAAGQFEVVCCRSVVLATGGVQELYHPYCSATAGTTGDGHALALKAGAVLVDMEFIQFYPTCVVWPPVLWGLHEVSMLVYMLQGRLYNKLGERFMPRVDPRRAELTTRDLLSRGIAGEILAGRGSPHGGVYLSVSHLPQNAVRDFMEHWFPGNVMRGYDLNGAGLDVCRDAFEVAPFAHFTMGGVKIDADGRTSLNGLLAAGEVAGGLHGANRLQGNALAETQVFGRRAGLAAASQQTAERGEPMPAAHRALERYRGWLSRRSGKSHHHFRRRLQELMWEKAGVLREGDGLKRAAAELYALRQEFERAVALRDDGMVYNHEFMGALETANMLDVAQAVILAAGAREETRGAHARLDFPSRDDENWLVNGLVQYTDGAWSIRHEPVAAAVETGGMAGGD</sequence>
<dbReference type="InterPro" id="IPR003953">
    <property type="entry name" value="FAD-dep_OxRdtase_2_FAD-bd"/>
</dbReference>
<dbReference type="InterPro" id="IPR015939">
    <property type="entry name" value="Fum_Rdtase/Succ_DH_flav-like_C"/>
</dbReference>
<evidence type="ECO:0000313" key="6">
    <source>
        <dbReference type="EMBL" id="OAT83636.1"/>
    </source>
</evidence>
<protein>
    <recommendedName>
        <fullName evidence="8">Succinate dehydrogenase</fullName>
    </recommendedName>
</protein>
<gene>
    <name evidence="6" type="ORF">A6M21_07930</name>
</gene>
<comment type="caution">
    <text evidence="6">The sequence shown here is derived from an EMBL/GenBank/DDBJ whole genome shotgun (WGS) entry which is preliminary data.</text>
</comment>
<evidence type="ECO:0000256" key="2">
    <source>
        <dbReference type="ARBA" id="ARBA00023002"/>
    </source>
</evidence>
<dbReference type="PANTHER" id="PTHR11632:SF51">
    <property type="entry name" value="SUCCINATE DEHYDROGENASE [UBIQUINONE] FLAVOPROTEIN SUBUNIT, MITOCHONDRIAL"/>
    <property type="match status" value="1"/>
</dbReference>
<keyword evidence="1" id="KW-0285">Flavoprotein</keyword>
<dbReference type="PANTHER" id="PTHR11632">
    <property type="entry name" value="SUCCINATE DEHYDROGENASE 2 FLAVOPROTEIN SUBUNIT"/>
    <property type="match status" value="1"/>
</dbReference>
<reference evidence="6 7" key="1">
    <citation type="submission" date="2016-04" db="EMBL/GenBank/DDBJ databases">
        <authorList>
            <person name="Evans L.H."/>
            <person name="Alamgir A."/>
            <person name="Owens N."/>
            <person name="Weber N.D."/>
            <person name="Virtaneva K."/>
            <person name="Barbian K."/>
            <person name="Babar A."/>
            <person name="Rosenke K."/>
        </authorList>
    </citation>
    <scope>NUCLEOTIDE SEQUENCE [LARGE SCALE GENOMIC DNA]</scope>
    <source>
        <strain evidence="6 7">LMa1</strain>
    </source>
</reference>
<dbReference type="AlphaFoldDB" id="A0A1B7LG24"/>
<dbReference type="GO" id="GO:0033765">
    <property type="term" value="F:steroid dehydrogenase activity, acting on the CH-CH group of donors"/>
    <property type="evidence" value="ECO:0007669"/>
    <property type="project" value="UniProtKB-ARBA"/>
</dbReference>
<keyword evidence="2" id="KW-0560">Oxidoreductase</keyword>
<proteinExistence type="predicted"/>
<evidence type="ECO:0000313" key="7">
    <source>
        <dbReference type="Proteomes" id="UP000078532"/>
    </source>
</evidence>
<dbReference type="SUPFAM" id="SSF46977">
    <property type="entry name" value="Succinate dehydrogenase/fumarate reductase flavoprotein C-terminal domain"/>
    <property type="match status" value="1"/>
</dbReference>
<dbReference type="InterPro" id="IPR027477">
    <property type="entry name" value="Succ_DH/fumarate_Rdtase_cat_sf"/>
</dbReference>
<evidence type="ECO:0008006" key="8">
    <source>
        <dbReference type="Google" id="ProtNLM"/>
    </source>
</evidence>
<dbReference type="PRINTS" id="PR00368">
    <property type="entry name" value="FADPNR"/>
</dbReference>
<dbReference type="Gene3D" id="1.20.58.100">
    <property type="entry name" value="Fumarate reductase/succinate dehydrogenase flavoprotein-like, C-terminal domain"/>
    <property type="match status" value="1"/>
</dbReference>
<dbReference type="Pfam" id="PF00890">
    <property type="entry name" value="FAD_binding_2"/>
    <property type="match status" value="1"/>
</dbReference>
<accession>A0A1B7LG24</accession>
<dbReference type="STRING" id="1838280.A6M21_07930"/>
<evidence type="ECO:0000259" key="5">
    <source>
        <dbReference type="Pfam" id="PF02910"/>
    </source>
</evidence>
<dbReference type="Gene3D" id="3.90.700.10">
    <property type="entry name" value="Succinate dehydrogenase/fumarate reductase flavoprotein, catalytic domain"/>
    <property type="match status" value="1"/>
</dbReference>
<dbReference type="InterPro" id="IPR037099">
    <property type="entry name" value="Fum_R/Succ_DH_flav-like_C_sf"/>
</dbReference>
<evidence type="ECO:0000256" key="1">
    <source>
        <dbReference type="ARBA" id="ARBA00022630"/>
    </source>
</evidence>
<name>A0A1B7LG24_9FIRM</name>
<dbReference type="EMBL" id="LYVF01000106">
    <property type="protein sequence ID" value="OAT83636.1"/>
    <property type="molecule type" value="Genomic_DNA"/>
</dbReference>
<evidence type="ECO:0000259" key="4">
    <source>
        <dbReference type="Pfam" id="PF00890"/>
    </source>
</evidence>
<dbReference type="SUPFAM" id="SSF56425">
    <property type="entry name" value="Succinate dehydrogenase/fumarate reductase flavoprotein, catalytic domain"/>
    <property type="match status" value="1"/>
</dbReference>
<dbReference type="Proteomes" id="UP000078532">
    <property type="component" value="Unassembled WGS sequence"/>
</dbReference>
<dbReference type="InterPro" id="IPR036188">
    <property type="entry name" value="FAD/NAD-bd_sf"/>
</dbReference>
<dbReference type="Gene3D" id="3.50.50.60">
    <property type="entry name" value="FAD/NAD(P)-binding domain"/>
    <property type="match status" value="1"/>
</dbReference>
<feature type="domain" description="Fumarate reductase/succinate dehydrogenase flavoprotein-like C-terminal" evidence="5">
    <location>
        <begin position="446"/>
        <end position="561"/>
    </location>
</feature>
<organism evidence="6 7">
    <name type="scientific">Desulfotomaculum copahuensis</name>
    <dbReference type="NCBI Taxonomy" id="1838280"/>
    <lineage>
        <taxon>Bacteria</taxon>
        <taxon>Bacillati</taxon>
        <taxon>Bacillota</taxon>
        <taxon>Clostridia</taxon>
        <taxon>Eubacteriales</taxon>
        <taxon>Desulfotomaculaceae</taxon>
        <taxon>Desulfotomaculum</taxon>
    </lineage>
</organism>
<dbReference type="InterPro" id="IPR030664">
    <property type="entry name" value="SdhA/FrdA/AprA"/>
</dbReference>
<evidence type="ECO:0000256" key="3">
    <source>
        <dbReference type="PIRSR" id="PIRSR000171-1"/>
    </source>
</evidence>
<dbReference type="Pfam" id="PF02910">
    <property type="entry name" value="Succ_DH_flav_C"/>
    <property type="match status" value="1"/>
</dbReference>
<feature type="domain" description="FAD-dependent oxidoreductase 2 FAD-binding" evidence="4">
    <location>
        <begin position="7"/>
        <end position="394"/>
    </location>
</feature>